<dbReference type="PANTHER" id="PTHR30050">
    <property type="entry name" value="CHROMOSOMAL REPLICATION INITIATOR PROTEIN DNAA"/>
    <property type="match status" value="1"/>
</dbReference>
<dbReference type="GO" id="GO:0005524">
    <property type="term" value="F:ATP binding"/>
    <property type="evidence" value="ECO:0007669"/>
    <property type="project" value="UniProtKB-KW"/>
</dbReference>
<name>A0A5M8RUG1_9BACI</name>
<dbReference type="SUPFAM" id="SSF52540">
    <property type="entry name" value="P-loop containing nucleoside triphosphate hydrolases"/>
    <property type="match status" value="1"/>
</dbReference>
<sequence length="302" mass="34821">MNRLEDTLKQLEKSNPGLAKRLKDSKRLQEKRAYPERYETLTVISEENCIYKQCDGSGLIWIKDHQENREFMKECPCKAVKLLEKKLMGARLPEEFKDVTLNSFEIDVYENDESKERAANAKRISKNYVLKFEQMREQGKGLYFYSHEKGSGKTRLAASIMKAITKMHDKPDDPLKIIYSSTADLIGEIKKTFEADSKVKSSDIIEAAKTADLAILDDIGVEKATDWVEETFTRILDYRLQNKKPTIFTSNLAIDELDAKYPGGRISSRVEKLAFPVKMPDEKVRSKMAKQENEELLQLLYE</sequence>
<proteinExistence type="predicted"/>
<dbReference type="InterPro" id="IPR027417">
    <property type="entry name" value="P-loop_NTPase"/>
</dbReference>
<organism evidence="1 2">
    <name type="scientific">Bacillus swezeyi</name>
    <dbReference type="NCBI Taxonomy" id="1925020"/>
    <lineage>
        <taxon>Bacteria</taxon>
        <taxon>Bacillati</taxon>
        <taxon>Bacillota</taxon>
        <taxon>Bacilli</taxon>
        <taxon>Bacillales</taxon>
        <taxon>Bacillaceae</taxon>
        <taxon>Bacillus</taxon>
    </lineage>
</organism>
<keyword evidence="1" id="KW-0547">Nucleotide-binding</keyword>
<protein>
    <submittedName>
        <fullName evidence="1">ATP-binding protein IstB</fullName>
    </submittedName>
</protein>
<keyword evidence="1" id="KW-0067">ATP-binding</keyword>
<dbReference type="PANTHER" id="PTHR30050:SF4">
    <property type="entry name" value="ATP-BINDING PROTEIN RV3427C IN INSERTION SEQUENCE-RELATED"/>
    <property type="match status" value="1"/>
</dbReference>
<dbReference type="Gene3D" id="3.40.50.300">
    <property type="entry name" value="P-loop containing nucleotide triphosphate hydrolases"/>
    <property type="match status" value="1"/>
</dbReference>
<dbReference type="GO" id="GO:0006260">
    <property type="term" value="P:DNA replication"/>
    <property type="evidence" value="ECO:0007669"/>
    <property type="project" value="TreeGrafter"/>
</dbReference>
<comment type="caution">
    <text evidence="1">The sequence shown here is derived from an EMBL/GenBank/DDBJ whole genome shotgun (WGS) entry which is preliminary data.</text>
</comment>
<reference evidence="1 2" key="1">
    <citation type="submission" date="2018-08" db="EMBL/GenBank/DDBJ databases">
        <title>Bacillus phenotypic plasticity.</title>
        <authorList>
            <person name="Hurtado E."/>
        </authorList>
    </citation>
    <scope>NUCLEOTIDE SEQUENCE [LARGE SCALE GENOMIC DNA]</scope>
    <source>
        <strain evidence="1 2">427</strain>
    </source>
</reference>
<evidence type="ECO:0000313" key="1">
    <source>
        <dbReference type="EMBL" id="KAA6450990.1"/>
    </source>
</evidence>
<dbReference type="Proteomes" id="UP000324326">
    <property type="component" value="Unassembled WGS sequence"/>
</dbReference>
<dbReference type="AlphaFoldDB" id="A0A5M8RUG1"/>
<dbReference type="EMBL" id="QSND01000002">
    <property type="protein sequence ID" value="KAA6450990.1"/>
    <property type="molecule type" value="Genomic_DNA"/>
</dbReference>
<accession>A0A5M8RUG1</accession>
<evidence type="ECO:0000313" key="2">
    <source>
        <dbReference type="Proteomes" id="UP000324326"/>
    </source>
</evidence>
<gene>
    <name evidence="1" type="ORF">DX927_09170</name>
</gene>